<dbReference type="AlphaFoldDB" id="A0A0P7ZNE7"/>
<sequence length="101" mass="10636">MAAKKGEFVTVGEEAVGEKEGGVFGLDGLDMVDAKVGVVVFYGGRGKGSFGGGDLGGVGVWHWESMKEVGDLGLGLEEIGVVKRLEERSQASFNLLFDRLT</sequence>
<dbReference type="EMBL" id="LJZR01000005">
    <property type="protein sequence ID" value="KPQ36585.1"/>
    <property type="molecule type" value="Genomic_DNA"/>
</dbReference>
<gene>
    <name evidence="1" type="ORF">HLUCCA11_05315</name>
</gene>
<accession>A0A0P7ZNE7</accession>
<evidence type="ECO:0000313" key="1">
    <source>
        <dbReference type="EMBL" id="KPQ36585.1"/>
    </source>
</evidence>
<proteinExistence type="predicted"/>
<dbReference type="Proteomes" id="UP000050465">
    <property type="component" value="Unassembled WGS sequence"/>
</dbReference>
<comment type="caution">
    <text evidence="1">The sequence shown here is derived from an EMBL/GenBank/DDBJ whole genome shotgun (WGS) entry which is preliminary data.</text>
</comment>
<protein>
    <submittedName>
        <fullName evidence="1">Uncharacterized protein</fullName>
    </submittedName>
</protein>
<name>A0A0P7ZNE7_9CYAN</name>
<organism evidence="1 2">
    <name type="scientific">Phormidesmis priestleyi Ana</name>
    <dbReference type="NCBI Taxonomy" id="1666911"/>
    <lineage>
        <taxon>Bacteria</taxon>
        <taxon>Bacillati</taxon>
        <taxon>Cyanobacteriota</taxon>
        <taxon>Cyanophyceae</taxon>
        <taxon>Leptolyngbyales</taxon>
        <taxon>Leptolyngbyaceae</taxon>
        <taxon>Phormidesmis</taxon>
    </lineage>
</organism>
<evidence type="ECO:0000313" key="2">
    <source>
        <dbReference type="Proteomes" id="UP000050465"/>
    </source>
</evidence>
<reference evidence="1 2" key="1">
    <citation type="submission" date="2015-09" db="EMBL/GenBank/DDBJ databases">
        <title>Identification and resolution of microdiversity through metagenomic sequencing of parallel consortia.</title>
        <authorList>
            <person name="Nelson W.C."/>
            <person name="Romine M.F."/>
            <person name="Lindemann S.R."/>
        </authorList>
    </citation>
    <scope>NUCLEOTIDE SEQUENCE [LARGE SCALE GENOMIC DNA]</scope>
    <source>
        <strain evidence="1">Ana</strain>
    </source>
</reference>